<feature type="domain" description="Letm1 RBD" evidence="9">
    <location>
        <begin position="306"/>
        <end position="457"/>
    </location>
</feature>
<protein>
    <recommendedName>
        <fullName evidence="9">Letm1 RBD domain-containing protein</fullName>
    </recommendedName>
</protein>
<keyword evidence="4" id="KW-1133">Transmembrane helix</keyword>
<keyword evidence="3" id="KW-0999">Mitochondrion inner membrane</keyword>
<feature type="region of interest" description="Disordered" evidence="8">
    <location>
        <begin position="89"/>
        <end position="188"/>
    </location>
</feature>
<reference evidence="10" key="1">
    <citation type="submission" date="2022-10" db="EMBL/GenBank/DDBJ databases">
        <title>Tapping the CABI collections for fungal endophytes: first genome assemblies for Collariella, Neodidymelliopsis, Ascochyta clinopodiicola, Didymella pomorum, Didymosphaeria variabile, Neocosmospora piperis and Neocucurbitaria cava.</title>
        <authorList>
            <person name="Hill R."/>
        </authorList>
    </citation>
    <scope>NUCLEOTIDE SEQUENCE</scope>
    <source>
        <strain evidence="10">IMI 356814</strain>
    </source>
</reference>
<accession>A0A9W9CJU8</accession>
<evidence type="ECO:0000256" key="7">
    <source>
        <dbReference type="PROSITE-ProRule" id="PRU01094"/>
    </source>
</evidence>
<dbReference type="AlphaFoldDB" id="A0A9W9CJU8"/>
<proteinExistence type="predicted"/>
<evidence type="ECO:0000256" key="2">
    <source>
        <dbReference type="ARBA" id="ARBA00022692"/>
    </source>
</evidence>
<dbReference type="PROSITE" id="PS51758">
    <property type="entry name" value="LETM1_RBD"/>
    <property type="match status" value="1"/>
</dbReference>
<keyword evidence="2" id="KW-0812">Transmembrane</keyword>
<keyword evidence="5 7" id="KW-0496">Mitochondrion</keyword>
<dbReference type="PANTHER" id="PTHR14009">
    <property type="entry name" value="LEUCINE ZIPPER-EF-HAND CONTAINING TRANSMEMBRANE PROTEIN"/>
    <property type="match status" value="1"/>
</dbReference>
<keyword evidence="11" id="KW-1185">Reference proteome</keyword>
<dbReference type="GO" id="GO:0005743">
    <property type="term" value="C:mitochondrial inner membrane"/>
    <property type="evidence" value="ECO:0007669"/>
    <property type="project" value="UniProtKB-SubCell"/>
</dbReference>
<evidence type="ECO:0000256" key="4">
    <source>
        <dbReference type="ARBA" id="ARBA00022989"/>
    </source>
</evidence>
<name>A0A9W9CJU8_9PLEO</name>
<dbReference type="EMBL" id="JAPEUY010000015">
    <property type="protein sequence ID" value="KAJ4365918.1"/>
    <property type="molecule type" value="Genomic_DNA"/>
</dbReference>
<comment type="caution">
    <text evidence="10">The sequence shown here is derived from an EMBL/GenBank/DDBJ whole genome shotgun (WGS) entry which is preliminary data.</text>
</comment>
<dbReference type="InterPro" id="IPR044202">
    <property type="entry name" value="LETM1/MDM38-like"/>
</dbReference>
<evidence type="ECO:0000256" key="6">
    <source>
        <dbReference type="ARBA" id="ARBA00023136"/>
    </source>
</evidence>
<evidence type="ECO:0000259" key="9">
    <source>
        <dbReference type="PROSITE" id="PS51758"/>
    </source>
</evidence>
<dbReference type="GO" id="GO:0030003">
    <property type="term" value="P:intracellular monoatomic cation homeostasis"/>
    <property type="evidence" value="ECO:0007669"/>
    <property type="project" value="TreeGrafter"/>
</dbReference>
<dbReference type="Proteomes" id="UP001140560">
    <property type="component" value="Unassembled WGS sequence"/>
</dbReference>
<dbReference type="Pfam" id="PF07766">
    <property type="entry name" value="LETM1_RBD"/>
    <property type="match status" value="1"/>
</dbReference>
<evidence type="ECO:0000256" key="5">
    <source>
        <dbReference type="ARBA" id="ARBA00023128"/>
    </source>
</evidence>
<sequence>MYTFNLLSLTRTEITTAMKPRPTFSTTFVVPMRSNLVLSNSNPACRRNQQIRAIAPALSYHIWREASRSTVRDGHKERGTRGVWTTTRYASTAAAPAPGQKSSSYGPMPFPPPLPTRGAQTAKTAKSNNVPTTKHAKPTPTTTTLPTKLSPRTSHAPTSSVPAKRPSESTTQGHQVTARARENLNPPRFTYAPDLSVPARKANQNTASYLWAAGRAYVAFYKAGISHVRQTLSLAKKLRSRALKDGAAAGGGSKKDISEVLTRAEWQVVLRSRKDALRLPAFGALVLLLGEWLPLVVIWITPVIPEACRIPKQVERELNKTEKARHERLRRISLDAVRIMADERRTPGAALVEEQERDGGREDKAVRDAARAVEHMTHYDLLIASARYNCHSRIFDYLHLTPPKPLLRRRVGKMLEYLRKDDRLIERDGGVAGLGKEEVRRACVERGIDVLGKGRAS</sequence>
<evidence type="ECO:0000313" key="10">
    <source>
        <dbReference type="EMBL" id="KAJ4365918.1"/>
    </source>
</evidence>
<dbReference type="PANTHER" id="PTHR14009:SF1">
    <property type="entry name" value="MITOCHONDRIAL PROTON_CALCIUM EXCHANGER PROTEIN"/>
    <property type="match status" value="1"/>
</dbReference>
<evidence type="ECO:0000256" key="1">
    <source>
        <dbReference type="ARBA" id="ARBA00004434"/>
    </source>
</evidence>
<comment type="subcellular location">
    <subcellularLocation>
        <location evidence="1">Mitochondrion inner membrane</location>
        <topology evidence="1">Single-pass membrane protein</topology>
    </subcellularLocation>
</comment>
<evidence type="ECO:0000256" key="3">
    <source>
        <dbReference type="ARBA" id="ARBA00022792"/>
    </source>
</evidence>
<feature type="compositionally biased region" description="Polar residues" evidence="8">
    <location>
        <begin position="118"/>
        <end position="130"/>
    </location>
</feature>
<dbReference type="OrthoDB" id="73691at2759"/>
<dbReference type="GO" id="GO:0043022">
    <property type="term" value="F:ribosome binding"/>
    <property type="evidence" value="ECO:0007669"/>
    <property type="project" value="InterPro"/>
</dbReference>
<dbReference type="InterPro" id="IPR033122">
    <property type="entry name" value="LETM1-like_RBD"/>
</dbReference>
<feature type="compositionally biased region" description="Low complexity" evidence="8">
    <location>
        <begin position="138"/>
        <end position="153"/>
    </location>
</feature>
<keyword evidence="6" id="KW-0472">Membrane</keyword>
<gene>
    <name evidence="10" type="ORF">N0V83_008540</name>
</gene>
<evidence type="ECO:0000256" key="8">
    <source>
        <dbReference type="SAM" id="MobiDB-lite"/>
    </source>
</evidence>
<evidence type="ECO:0000313" key="11">
    <source>
        <dbReference type="Proteomes" id="UP001140560"/>
    </source>
</evidence>
<organism evidence="10 11">
    <name type="scientific">Neocucurbitaria cava</name>
    <dbReference type="NCBI Taxonomy" id="798079"/>
    <lineage>
        <taxon>Eukaryota</taxon>
        <taxon>Fungi</taxon>
        <taxon>Dikarya</taxon>
        <taxon>Ascomycota</taxon>
        <taxon>Pezizomycotina</taxon>
        <taxon>Dothideomycetes</taxon>
        <taxon>Pleosporomycetidae</taxon>
        <taxon>Pleosporales</taxon>
        <taxon>Pleosporineae</taxon>
        <taxon>Cucurbitariaceae</taxon>
        <taxon>Neocucurbitaria</taxon>
    </lineage>
</organism>